<dbReference type="GO" id="GO:0004672">
    <property type="term" value="F:protein kinase activity"/>
    <property type="evidence" value="ECO:0007669"/>
    <property type="project" value="InterPro"/>
</dbReference>
<dbReference type="PANTHER" id="PTHR38248">
    <property type="entry name" value="FUNK1 6"/>
    <property type="match status" value="1"/>
</dbReference>
<dbReference type="OrthoDB" id="5584477at2759"/>
<proteinExistence type="predicted"/>
<feature type="domain" description="Protein kinase" evidence="2">
    <location>
        <begin position="310"/>
        <end position="648"/>
    </location>
</feature>
<dbReference type="EMBL" id="KN837176">
    <property type="protein sequence ID" value="KIJ36659.1"/>
    <property type="molecule type" value="Genomic_DNA"/>
</dbReference>
<accession>A0A0C9UPE4</accession>
<dbReference type="InterPro" id="IPR000719">
    <property type="entry name" value="Prot_kinase_dom"/>
</dbReference>
<keyword evidence="4" id="KW-1185">Reference proteome</keyword>
<dbReference type="PROSITE" id="PS00109">
    <property type="entry name" value="PROTEIN_KINASE_TYR"/>
    <property type="match status" value="1"/>
</dbReference>
<sequence length="699" mass="79337">MLSERSLPVFPSLIFRAHSGLQPSKDYDETQQPVRRHPGTDCSTQDHEEPGSSRNRKYLRAKMKGRWQEDAYFLEKHFPTDKHSKAAANTLMNTHYNKKTKRWKRIPEAAATGTDIIGSTHTLLNTILSKSNIPSSQRGFLQPDAGTMKVSRGPLLPPSLLLCGAGKAIISNPHDKPISEYYSGIVPIQVMLESEYKPSSRHLSVAHANEIFQAQDNRRYIFSAIMTERYLRMFMVDPSGCVMAPPLDYHTRPLQFCSVIAGMATLDEVRAGFNTSISLDINMRPTIQLAITSGPDAGKQLSYWIKERLFKASRIIGRATTCWLVASMDNDPKLYVIKDAWMGFSQSQNEMEGSLISYATSKGVSRGLVRIQHQAIISIPGRSEDTVVKNRRIRPGVFTTEYSIVQDRIHTRIVMETCGKPIWHFSNRKELLVAFHDAVDAHRRLLQVAGVLHRDISMNNMLINIDPNAEEGDRGLLIDLDFAVRVEKQPLEPMHVGTARFMSYNVTQRRRKHSYLDDLESFYYVFCWLICGYNGPRDSRVKTPDALKALESKDGGESKLLHLQNPFDLPVQSWFGPSIHELAVQLHDFCQSRLEASGPCPDADRDYAEYLGHIKDTIVNLAPEEEANFGNEDTAKLAAIENLATEFFRKRKIGEMDIDMEEPERKRPVWSQVAGNIEPPRRSKRLSRAQVGTKRKRRK</sequence>
<dbReference type="Pfam" id="PF17667">
    <property type="entry name" value="Pkinase_fungal"/>
    <property type="match status" value="1"/>
</dbReference>
<dbReference type="InterPro" id="IPR008266">
    <property type="entry name" value="Tyr_kinase_AS"/>
</dbReference>
<evidence type="ECO:0000313" key="4">
    <source>
        <dbReference type="Proteomes" id="UP000054279"/>
    </source>
</evidence>
<dbReference type="GO" id="GO:0005524">
    <property type="term" value="F:ATP binding"/>
    <property type="evidence" value="ECO:0007669"/>
    <property type="project" value="InterPro"/>
</dbReference>
<dbReference type="PROSITE" id="PS50011">
    <property type="entry name" value="PROTEIN_KINASE_DOM"/>
    <property type="match status" value="1"/>
</dbReference>
<dbReference type="PANTHER" id="PTHR38248:SF2">
    <property type="entry name" value="FUNK1 11"/>
    <property type="match status" value="1"/>
</dbReference>
<dbReference type="AlphaFoldDB" id="A0A0C9UPE4"/>
<name>A0A0C9UPE4_SPHS4</name>
<feature type="compositionally biased region" description="Basic residues" evidence="1">
    <location>
        <begin position="682"/>
        <end position="699"/>
    </location>
</feature>
<dbReference type="Proteomes" id="UP000054279">
    <property type="component" value="Unassembled WGS sequence"/>
</dbReference>
<reference evidence="3 4" key="1">
    <citation type="submission" date="2014-06" db="EMBL/GenBank/DDBJ databases">
        <title>Evolutionary Origins and Diversification of the Mycorrhizal Mutualists.</title>
        <authorList>
            <consortium name="DOE Joint Genome Institute"/>
            <consortium name="Mycorrhizal Genomics Consortium"/>
            <person name="Kohler A."/>
            <person name="Kuo A."/>
            <person name="Nagy L.G."/>
            <person name="Floudas D."/>
            <person name="Copeland A."/>
            <person name="Barry K.W."/>
            <person name="Cichocki N."/>
            <person name="Veneault-Fourrey C."/>
            <person name="LaButti K."/>
            <person name="Lindquist E.A."/>
            <person name="Lipzen A."/>
            <person name="Lundell T."/>
            <person name="Morin E."/>
            <person name="Murat C."/>
            <person name="Riley R."/>
            <person name="Ohm R."/>
            <person name="Sun H."/>
            <person name="Tunlid A."/>
            <person name="Henrissat B."/>
            <person name="Grigoriev I.V."/>
            <person name="Hibbett D.S."/>
            <person name="Martin F."/>
        </authorList>
    </citation>
    <scope>NUCLEOTIDE SEQUENCE [LARGE SCALE GENOMIC DNA]</scope>
    <source>
        <strain evidence="3 4">SS14</strain>
    </source>
</reference>
<organism evidence="3 4">
    <name type="scientific">Sphaerobolus stellatus (strain SS14)</name>
    <dbReference type="NCBI Taxonomy" id="990650"/>
    <lineage>
        <taxon>Eukaryota</taxon>
        <taxon>Fungi</taxon>
        <taxon>Dikarya</taxon>
        <taxon>Basidiomycota</taxon>
        <taxon>Agaricomycotina</taxon>
        <taxon>Agaricomycetes</taxon>
        <taxon>Phallomycetidae</taxon>
        <taxon>Geastrales</taxon>
        <taxon>Sphaerobolaceae</taxon>
        <taxon>Sphaerobolus</taxon>
    </lineage>
</organism>
<dbReference type="InterPro" id="IPR040976">
    <property type="entry name" value="Pkinase_fungal"/>
</dbReference>
<evidence type="ECO:0000313" key="3">
    <source>
        <dbReference type="EMBL" id="KIJ36659.1"/>
    </source>
</evidence>
<dbReference type="InterPro" id="IPR011009">
    <property type="entry name" value="Kinase-like_dom_sf"/>
</dbReference>
<gene>
    <name evidence="3" type="ORF">M422DRAFT_34201</name>
</gene>
<feature type="region of interest" description="Disordered" evidence="1">
    <location>
        <begin position="21"/>
        <end position="57"/>
    </location>
</feature>
<evidence type="ECO:0000259" key="2">
    <source>
        <dbReference type="PROSITE" id="PS50011"/>
    </source>
</evidence>
<dbReference type="Gene3D" id="1.10.510.10">
    <property type="entry name" value="Transferase(Phosphotransferase) domain 1"/>
    <property type="match status" value="1"/>
</dbReference>
<dbReference type="HOGENOM" id="CLU_005513_6_1_1"/>
<dbReference type="SUPFAM" id="SSF56112">
    <property type="entry name" value="Protein kinase-like (PK-like)"/>
    <property type="match status" value="1"/>
</dbReference>
<protein>
    <recommendedName>
        <fullName evidence="2">Protein kinase domain-containing protein</fullName>
    </recommendedName>
</protein>
<feature type="region of interest" description="Disordered" evidence="1">
    <location>
        <begin position="659"/>
        <end position="699"/>
    </location>
</feature>
<evidence type="ECO:0000256" key="1">
    <source>
        <dbReference type="SAM" id="MobiDB-lite"/>
    </source>
</evidence>